<dbReference type="PANTHER" id="PTHR30528:SF0">
    <property type="entry name" value="CYTOPLASMIC PROTEIN"/>
    <property type="match status" value="1"/>
</dbReference>
<reference evidence="1 2" key="1">
    <citation type="submission" date="2020-06" db="EMBL/GenBank/DDBJ databases">
        <authorList>
            <person name="Isaeva M.P."/>
            <person name="Chernysheva N.Y."/>
        </authorList>
    </citation>
    <scope>NUCLEOTIDE SEQUENCE [LARGE SCALE GENOMIC DNA]</scope>
    <source>
        <strain evidence="1 2">KMM 6746</strain>
    </source>
</reference>
<reference evidence="2" key="2">
    <citation type="submission" date="2023-07" db="EMBL/GenBank/DDBJ databases">
        <title>Zobellia barbeyronii sp. nov., a new marine flavobacterium, isolated from green and red algae.</title>
        <authorList>
            <person name="Nedashkovskaya O.I."/>
            <person name="Otstavnykh N."/>
            <person name="Zhukova N."/>
            <person name="Guzev K."/>
            <person name="Chausova V."/>
            <person name="Tekutyeva L."/>
            <person name="Mikhailov V."/>
            <person name="Isaeva M."/>
        </authorList>
    </citation>
    <scope>NUCLEOTIDE SEQUENCE [LARGE SCALE GENOMIC DNA]</scope>
    <source>
        <strain evidence="2">KMM 6746</strain>
    </source>
</reference>
<protein>
    <submittedName>
        <fullName evidence="1">Winged helix DNA-binding domain-containing protein</fullName>
    </submittedName>
</protein>
<dbReference type="InterPro" id="IPR009351">
    <property type="entry name" value="AlkZ-like"/>
</dbReference>
<organism evidence="1 2">
    <name type="scientific">Zobellia barbeyronii</name>
    <dbReference type="NCBI Taxonomy" id="2748009"/>
    <lineage>
        <taxon>Bacteria</taxon>
        <taxon>Pseudomonadati</taxon>
        <taxon>Bacteroidota</taxon>
        <taxon>Flavobacteriia</taxon>
        <taxon>Flavobacteriales</taxon>
        <taxon>Flavobacteriaceae</taxon>
        <taxon>Zobellia</taxon>
    </lineage>
</organism>
<dbReference type="GO" id="GO:0003677">
    <property type="term" value="F:DNA binding"/>
    <property type="evidence" value="ECO:0007669"/>
    <property type="project" value="UniProtKB-KW"/>
</dbReference>
<accession>A0ABS5WB40</accession>
<keyword evidence="2" id="KW-1185">Reference proteome</keyword>
<dbReference type="RefSeq" id="WP_214610839.1">
    <property type="nucleotide sequence ID" value="NZ_JACATN010000002.1"/>
</dbReference>
<gene>
    <name evidence="1" type="ORF">HW347_05000</name>
</gene>
<evidence type="ECO:0000313" key="2">
    <source>
        <dbReference type="Proteomes" id="UP000740413"/>
    </source>
</evidence>
<keyword evidence="1" id="KW-0238">DNA-binding</keyword>
<name>A0ABS5WB40_9FLAO</name>
<dbReference type="Pfam" id="PF06224">
    <property type="entry name" value="AlkZ-like"/>
    <property type="match status" value="1"/>
</dbReference>
<dbReference type="EMBL" id="JACATN010000002">
    <property type="protein sequence ID" value="MBT2160613.1"/>
    <property type="molecule type" value="Genomic_DNA"/>
</dbReference>
<proteinExistence type="predicted"/>
<dbReference type="Proteomes" id="UP000740413">
    <property type="component" value="Unassembled WGS sequence"/>
</dbReference>
<comment type="caution">
    <text evidence="1">The sequence shown here is derived from an EMBL/GenBank/DDBJ whole genome shotgun (WGS) entry which is preliminary data.</text>
</comment>
<evidence type="ECO:0000313" key="1">
    <source>
        <dbReference type="EMBL" id="MBT2160613.1"/>
    </source>
</evidence>
<dbReference type="PANTHER" id="PTHR30528">
    <property type="entry name" value="CYTOPLASMIC PROTEIN"/>
    <property type="match status" value="1"/>
</dbReference>
<sequence>MSLKKESLSVREAQKLVLLSQRLPTQKVVGSAQEATLSAIEHLGYVQIDTISVIERAHHHTLYNRNSRYKSAHIQELIADKKVFEYWAHAASYLPMTDYRFTLPRKQAIASGKQKHWYKRDTKLMKSVAERIKAEGPLMAKDFDKKGKKHGEWKTAPTKQALENLFMEGELMISKRVNFHKVYDLTERVLPSSLNTTTPTNDEYGRFLVKKYLQANGLGKLTEMTYLIKKTKPLVTQALKNMLADGEIEQIRVADNEYYILPESLELLSKPLARKKLNILSPFDNLLIQRKRTSDIFEFDYLLECYVPQQKRKFGYFTLPILWDGKLVARMDSKADRKEKVLNINQLTLEPGLRKTEAFADALTKELQPFMKFNECNSVVLHGIEPPSLKFEFLRKFQSLDFQ</sequence>